<dbReference type="SUPFAM" id="SSF111369">
    <property type="entry name" value="HlyD-like secretion proteins"/>
    <property type="match status" value="1"/>
</dbReference>
<dbReference type="InterPro" id="IPR058624">
    <property type="entry name" value="MdtA-like_HH"/>
</dbReference>
<comment type="similarity">
    <text evidence="1">Belongs to the membrane fusion protein (MFP) (TC 8.A.1) family.</text>
</comment>
<dbReference type="Gene3D" id="2.40.420.20">
    <property type="match status" value="1"/>
</dbReference>
<dbReference type="InterPro" id="IPR058637">
    <property type="entry name" value="YknX-like_C"/>
</dbReference>
<dbReference type="EMBL" id="FNZE01000030">
    <property type="protein sequence ID" value="SEJ91720.1"/>
    <property type="molecule type" value="Genomic_DNA"/>
</dbReference>
<dbReference type="GO" id="GO:0015562">
    <property type="term" value="F:efflux transmembrane transporter activity"/>
    <property type="evidence" value="ECO:0007669"/>
    <property type="project" value="TreeGrafter"/>
</dbReference>
<dbReference type="RefSeq" id="WP_090313790.1">
    <property type="nucleotide sequence ID" value="NZ_FNZE01000030.1"/>
</dbReference>
<dbReference type="Gene3D" id="1.10.287.470">
    <property type="entry name" value="Helix hairpin bin"/>
    <property type="match status" value="1"/>
</dbReference>
<dbReference type="PANTHER" id="PTHR30469">
    <property type="entry name" value="MULTIDRUG RESISTANCE PROTEIN MDTA"/>
    <property type="match status" value="1"/>
</dbReference>
<dbReference type="NCBIfam" id="TIGR01730">
    <property type="entry name" value="RND_mfp"/>
    <property type="match status" value="1"/>
</dbReference>
<evidence type="ECO:0000256" key="2">
    <source>
        <dbReference type="ARBA" id="ARBA00023054"/>
    </source>
</evidence>
<accession>A0A1H7CYB0</accession>
<evidence type="ECO:0000259" key="5">
    <source>
        <dbReference type="Pfam" id="PF25917"/>
    </source>
</evidence>
<dbReference type="AlphaFoldDB" id="A0A1H7CYB0"/>
<feature type="chain" id="PRO_5017253487" evidence="3">
    <location>
        <begin position="20"/>
        <end position="338"/>
    </location>
</feature>
<dbReference type="Proteomes" id="UP000242930">
    <property type="component" value="Unassembled WGS sequence"/>
</dbReference>
<keyword evidence="3" id="KW-0732">Signal</keyword>
<dbReference type="InterPro" id="IPR058792">
    <property type="entry name" value="Beta-barrel_RND_2"/>
</dbReference>
<dbReference type="FunFam" id="2.40.30.170:FF:000010">
    <property type="entry name" value="Efflux RND transporter periplasmic adaptor subunit"/>
    <property type="match status" value="1"/>
</dbReference>
<proteinExistence type="inferred from homology"/>
<feature type="signal peptide" evidence="3">
    <location>
        <begin position="1"/>
        <end position="19"/>
    </location>
</feature>
<name>A0A1H7CYB0_9PSED</name>
<evidence type="ECO:0000256" key="3">
    <source>
        <dbReference type="SAM" id="SignalP"/>
    </source>
</evidence>
<dbReference type="OrthoDB" id="9783047at2"/>
<evidence type="ECO:0000259" key="6">
    <source>
        <dbReference type="Pfam" id="PF25954"/>
    </source>
</evidence>
<dbReference type="InterPro" id="IPR058625">
    <property type="entry name" value="MdtA-like_BSH"/>
</dbReference>
<evidence type="ECO:0000313" key="8">
    <source>
        <dbReference type="EMBL" id="SEJ91720.1"/>
    </source>
</evidence>
<dbReference type="Gene3D" id="2.40.50.100">
    <property type="match status" value="1"/>
</dbReference>
<gene>
    <name evidence="8" type="ORF">SAMN05216201_1305</name>
</gene>
<evidence type="ECO:0000313" key="9">
    <source>
        <dbReference type="Proteomes" id="UP000242930"/>
    </source>
</evidence>
<feature type="domain" description="Multidrug resistance protein MdtA-like barrel-sandwich hybrid" evidence="5">
    <location>
        <begin position="52"/>
        <end position="175"/>
    </location>
</feature>
<sequence length="338" mass="36908">MSRVLLVALLLLLPGWLAAQQPATLVEVVQPQRSLVRDELLTFGSLLADESVLLRPEIDGRIAALHFQEGERVAAGALLVSLDDAVSRAELAQARADLELAERSLQRARQLFQRGASNPQALDQARAQQRAALASVQLAEARLDKTRLRAPHAGTLGLRQVSVGDYVEAGQDLVNLEVLDPLKVEFRIPQRAVSQVRRSQAVELGVDAWPGERFAGRIYALNPRLDEVGRSQAVRAQVANADGRLHPGQFVRLWVILAERPQAVLLPEEAVMPLGAQQYVNLVVDGRVERRAVQLGRRRDGLVEIREGLDGTESVISAGWHKVAPGMAVRTREAGKGA</sequence>
<evidence type="ECO:0000259" key="4">
    <source>
        <dbReference type="Pfam" id="PF25876"/>
    </source>
</evidence>
<dbReference type="Pfam" id="PF25989">
    <property type="entry name" value="YknX_C"/>
    <property type="match status" value="1"/>
</dbReference>
<feature type="domain" description="Multidrug resistance protein MdtA-like alpha-helical hairpin" evidence="4">
    <location>
        <begin position="86"/>
        <end position="148"/>
    </location>
</feature>
<evidence type="ECO:0000259" key="7">
    <source>
        <dbReference type="Pfam" id="PF25989"/>
    </source>
</evidence>
<dbReference type="STRING" id="915471.SAMN05216201_1305"/>
<feature type="domain" description="YknX-like C-terminal permuted SH3-like" evidence="7">
    <location>
        <begin position="265"/>
        <end position="330"/>
    </location>
</feature>
<dbReference type="Pfam" id="PF25876">
    <property type="entry name" value="HH_MFP_RND"/>
    <property type="match status" value="1"/>
</dbReference>
<dbReference type="Gene3D" id="2.40.30.170">
    <property type="match status" value="1"/>
</dbReference>
<keyword evidence="9" id="KW-1185">Reference proteome</keyword>
<dbReference type="InterPro" id="IPR006143">
    <property type="entry name" value="RND_pump_MFP"/>
</dbReference>
<feature type="domain" description="CusB-like beta-barrel" evidence="6">
    <location>
        <begin position="184"/>
        <end position="253"/>
    </location>
</feature>
<reference evidence="9" key="1">
    <citation type="submission" date="2016-10" db="EMBL/GenBank/DDBJ databases">
        <authorList>
            <person name="Varghese N."/>
            <person name="Submissions S."/>
        </authorList>
    </citation>
    <scope>NUCLEOTIDE SEQUENCE [LARGE SCALE GENOMIC DNA]</scope>
    <source>
        <strain evidence="9">LMG 25967</strain>
    </source>
</reference>
<organism evidence="8 9">
    <name type="scientific">Pseudomonas linyingensis</name>
    <dbReference type="NCBI Taxonomy" id="915471"/>
    <lineage>
        <taxon>Bacteria</taxon>
        <taxon>Pseudomonadati</taxon>
        <taxon>Pseudomonadota</taxon>
        <taxon>Gammaproteobacteria</taxon>
        <taxon>Pseudomonadales</taxon>
        <taxon>Pseudomonadaceae</taxon>
        <taxon>Pseudomonas</taxon>
    </lineage>
</organism>
<dbReference type="Pfam" id="PF25917">
    <property type="entry name" value="BSH_RND"/>
    <property type="match status" value="1"/>
</dbReference>
<evidence type="ECO:0000256" key="1">
    <source>
        <dbReference type="ARBA" id="ARBA00009477"/>
    </source>
</evidence>
<dbReference type="GO" id="GO:1990281">
    <property type="term" value="C:efflux pump complex"/>
    <property type="evidence" value="ECO:0007669"/>
    <property type="project" value="TreeGrafter"/>
</dbReference>
<protein>
    <submittedName>
        <fullName evidence="8">Membrane fusion protein, multidrug efflux system</fullName>
    </submittedName>
</protein>
<keyword evidence="2" id="KW-0175">Coiled coil</keyword>
<dbReference type="Pfam" id="PF25954">
    <property type="entry name" value="Beta-barrel_RND_2"/>
    <property type="match status" value="1"/>
</dbReference>